<keyword evidence="3" id="KW-1185">Reference proteome</keyword>
<dbReference type="RefSeq" id="WP_043787450.1">
    <property type="nucleotide sequence ID" value="NZ_JMQI01000071.1"/>
</dbReference>
<dbReference type="OrthoDB" id="3632227at2"/>
<evidence type="ECO:0000313" key="2">
    <source>
        <dbReference type="EMBL" id="KDN17586.1"/>
    </source>
</evidence>
<dbReference type="Proteomes" id="UP000027345">
    <property type="component" value="Unassembled WGS sequence"/>
</dbReference>
<comment type="caution">
    <text evidence="2">The sequence shown here is derived from an EMBL/GenBank/DDBJ whole genome shotgun (WGS) entry which is preliminary data.</text>
</comment>
<gene>
    <name evidence="2" type="ORF">DV20_35245</name>
</gene>
<feature type="region of interest" description="Disordered" evidence="1">
    <location>
        <begin position="127"/>
        <end position="146"/>
    </location>
</feature>
<reference evidence="2 3" key="1">
    <citation type="submission" date="2014-05" db="EMBL/GenBank/DDBJ databases">
        <title>Draft genome sequence of Amycolatopsis rifamycinica DSM 46095.</title>
        <authorList>
            <person name="Lal R."/>
            <person name="Saxena A."/>
            <person name="Kumari R."/>
            <person name="Mukherjee U."/>
            <person name="Singh P."/>
            <person name="Sangwan N."/>
            <person name="Mahato N.K."/>
        </authorList>
    </citation>
    <scope>NUCLEOTIDE SEQUENCE [LARGE SCALE GENOMIC DNA]</scope>
    <source>
        <strain evidence="2 3">DSM 46095</strain>
    </source>
</reference>
<proteinExistence type="predicted"/>
<organism evidence="2 3">
    <name type="scientific">Amycolatopsis rifamycinica</name>
    <dbReference type="NCBI Taxonomy" id="287986"/>
    <lineage>
        <taxon>Bacteria</taxon>
        <taxon>Bacillati</taxon>
        <taxon>Actinomycetota</taxon>
        <taxon>Actinomycetes</taxon>
        <taxon>Pseudonocardiales</taxon>
        <taxon>Pseudonocardiaceae</taxon>
        <taxon>Amycolatopsis</taxon>
    </lineage>
</organism>
<dbReference type="eggNOG" id="ENOG5031WW4">
    <property type="taxonomic scope" value="Bacteria"/>
</dbReference>
<accession>A0A066TR10</accession>
<protein>
    <submittedName>
        <fullName evidence="2">Uncharacterized protein</fullName>
    </submittedName>
</protein>
<evidence type="ECO:0000256" key="1">
    <source>
        <dbReference type="SAM" id="MobiDB-lite"/>
    </source>
</evidence>
<sequence>MQLPVTFDRDFFVFRYLVSHSELALRSVEGDADDRIEIKFYSVFGMKLKTKYRSPELGYADDAQRREMLELTGLEGANAARVHVMALRSGDGEGLVACVGFTVYSHPNAPSADAYVSGDPVLIASHRTAAPGSGPGAAGLSGSTRS</sequence>
<evidence type="ECO:0000313" key="3">
    <source>
        <dbReference type="Proteomes" id="UP000027345"/>
    </source>
</evidence>
<dbReference type="AlphaFoldDB" id="A0A066TR10"/>
<dbReference type="STRING" id="287986.DV20_35245"/>
<name>A0A066TR10_9PSEU</name>
<dbReference type="EMBL" id="JMQI01000071">
    <property type="protein sequence ID" value="KDN17586.1"/>
    <property type="molecule type" value="Genomic_DNA"/>
</dbReference>